<proteinExistence type="inferred from homology"/>
<dbReference type="Gene3D" id="3.40.50.11980">
    <property type="match status" value="1"/>
</dbReference>
<organism evidence="18 19">
    <name type="scientific">Pyxicephalus adspersus</name>
    <name type="common">African bullfrog</name>
    <dbReference type="NCBI Taxonomy" id="30357"/>
    <lineage>
        <taxon>Eukaryota</taxon>
        <taxon>Metazoa</taxon>
        <taxon>Chordata</taxon>
        <taxon>Craniata</taxon>
        <taxon>Vertebrata</taxon>
        <taxon>Euteleostomi</taxon>
        <taxon>Amphibia</taxon>
        <taxon>Batrachia</taxon>
        <taxon>Anura</taxon>
        <taxon>Neobatrachia</taxon>
        <taxon>Ranoidea</taxon>
        <taxon>Pyxicephalidae</taxon>
        <taxon>Pyxicephalinae</taxon>
        <taxon>Pyxicephalus</taxon>
    </lineage>
</organism>
<dbReference type="PANTHER" id="PTHR12876:SF26">
    <property type="entry name" value="NEDD4-BINDING PROTEIN 1"/>
    <property type="match status" value="1"/>
</dbReference>
<dbReference type="InterPro" id="IPR056629">
    <property type="entry name" value="KH_N4BP1_1st"/>
</dbReference>
<evidence type="ECO:0000259" key="16">
    <source>
        <dbReference type="Pfam" id="PF23053"/>
    </source>
</evidence>
<dbReference type="AlphaFoldDB" id="A0AAV2ZHE5"/>
<feature type="compositionally biased region" description="Basic and acidic residues" evidence="12">
    <location>
        <begin position="407"/>
        <end position="419"/>
    </location>
</feature>
<evidence type="ECO:0000259" key="14">
    <source>
        <dbReference type="Pfam" id="PF23050"/>
    </source>
</evidence>
<dbReference type="CDD" id="cd09032">
    <property type="entry name" value="KH-I_N4BP1_like_rpt1"/>
    <property type="match status" value="1"/>
</dbReference>
<dbReference type="GO" id="GO:0016787">
    <property type="term" value="F:hydrolase activity"/>
    <property type="evidence" value="ECO:0007669"/>
    <property type="project" value="UniProtKB-KW"/>
</dbReference>
<sequence length="824" mass="93456">MARAPVTNWENHDPFREELVDEFTVPGNLRELLQENQSRVQTLFPVVFTVLGSLEKFYYNHNGEQKVPGRIWAQLKGKQEAVHKAKEYIKGLSDPEISATETYPKEMHCIFVGAHSFFLHSLIRDTCANIAVLEIEILAIKGGTEPVVMAQSKVQQLVKIFRDNVGLNPGKEPEVKRRFKEFVEAHADKYTMDLLLLPSALKEELLILIANDHYLIAQDDTDLEIISVNSPGNIHRFNQAEARISTPVTELTCRLDSIFPTVPKTNQFCSFAQQERLTGKRRSTEKENESRKKIFSLEEVQADGPVINVDNNCKIPVIDLLSTDSDDSDIKVLERDPISSETEHRILVNFFKTMGYPKAVVEKVINDLGQSEEPLKLLDEIEKQSKKLSIPSRQQAENAENNPNTKDQCRHKSTSHPEQEVTIEPYVMVSDSFSNPVLQMPSSAQKDPTPEKLEAEWTLAKNVSFVARGTSSPPKNRKILASDAPGPSNQPSDRTTREIPVKPSNTACTAMPLNDESRHKSYGRQEKADLPVTGLQIFFDAIKTPYKLVLKNELGREDLKHIIIDGSNVAMRHGLQHVFSCRGIAIAVEHFWKRGHRKITVFVPQWRTKRDPNITEQHLLQDLEELGILSFTPSRTVMGTRIAAHDDRFLLHLAEKTGGIIVTNDNLREFVEESPAWKQIIIARILQYTFVGDIFMLPDDPLGRFGPKLDDFLTAWPGHRNIPLTPPLDSGVFFPSQDHPLSRKPARLNPWNALPPKQVHPEKVNIPQPWGHHPKQRNYYETLSLKTALSKIFPHTEQRDKIDEVLSANPHMRDLNALSAMILD</sequence>
<keyword evidence="8" id="KW-0539">Nucleus</keyword>
<dbReference type="Proteomes" id="UP001181693">
    <property type="component" value="Unassembled WGS sequence"/>
</dbReference>
<evidence type="ECO:0000256" key="1">
    <source>
        <dbReference type="ARBA" id="ARBA00004322"/>
    </source>
</evidence>
<protein>
    <recommendedName>
        <fullName evidence="10">NEDD4-binding protein 1</fullName>
    </recommendedName>
</protein>
<dbReference type="GO" id="GO:0003723">
    <property type="term" value="F:RNA binding"/>
    <property type="evidence" value="ECO:0007669"/>
    <property type="project" value="UniProtKB-KW"/>
</dbReference>
<evidence type="ECO:0000256" key="10">
    <source>
        <dbReference type="ARBA" id="ARBA00039336"/>
    </source>
</evidence>
<dbReference type="Pfam" id="PF23054">
    <property type="entry name" value="UBA_N4BP1_C"/>
    <property type="match status" value="1"/>
</dbReference>
<dbReference type="GO" id="GO:0016605">
    <property type="term" value="C:PML body"/>
    <property type="evidence" value="ECO:0007669"/>
    <property type="project" value="UniProtKB-SubCell"/>
</dbReference>
<evidence type="ECO:0000256" key="6">
    <source>
        <dbReference type="ARBA" id="ARBA00022859"/>
    </source>
</evidence>
<comment type="similarity">
    <text evidence="9">Belongs to the N4BP1 family.</text>
</comment>
<dbReference type="GO" id="GO:0004518">
    <property type="term" value="F:nuclease activity"/>
    <property type="evidence" value="ECO:0007669"/>
    <property type="project" value="UniProtKB-KW"/>
</dbReference>
<keyword evidence="6" id="KW-0391">Immunity</keyword>
<feature type="domain" description="N4BP1 second type I KH-domain" evidence="15">
    <location>
        <begin position="95"/>
        <end position="210"/>
    </location>
</feature>
<feature type="region of interest" description="Disordered" evidence="12">
    <location>
        <begin position="386"/>
        <end position="421"/>
    </location>
</feature>
<dbReference type="GO" id="GO:0005730">
    <property type="term" value="C:nucleolus"/>
    <property type="evidence" value="ECO:0007669"/>
    <property type="project" value="UniProtKB-SubCell"/>
</dbReference>
<feature type="domain" description="N4BP1 first type I KH-domain" evidence="14">
    <location>
        <begin position="21"/>
        <end position="93"/>
    </location>
</feature>
<keyword evidence="19" id="KW-1185">Reference proteome</keyword>
<evidence type="ECO:0000259" key="15">
    <source>
        <dbReference type="Pfam" id="PF23052"/>
    </source>
</evidence>
<evidence type="ECO:0000313" key="18">
    <source>
        <dbReference type="EMBL" id="DBA16829.1"/>
    </source>
</evidence>
<dbReference type="Pfam" id="PF23053">
    <property type="entry name" value="UBA_N4BP1"/>
    <property type="match status" value="1"/>
</dbReference>
<dbReference type="FunFam" id="3.40.50.11980:FF:000001">
    <property type="entry name" value="ZC3H12A isoform 1"/>
    <property type="match status" value="1"/>
</dbReference>
<dbReference type="EMBL" id="DYDO01000010">
    <property type="protein sequence ID" value="DBA16828.1"/>
    <property type="molecule type" value="Genomic_DNA"/>
</dbReference>
<dbReference type="InterPro" id="IPR021869">
    <property type="entry name" value="RNase_Zc3h12_NYN"/>
</dbReference>
<evidence type="ECO:0000256" key="2">
    <source>
        <dbReference type="ARBA" id="ARBA00004604"/>
    </source>
</evidence>
<dbReference type="PANTHER" id="PTHR12876">
    <property type="entry name" value="N4BP1-RELATED"/>
    <property type="match status" value="1"/>
</dbReference>
<comment type="subcellular location">
    <subcellularLocation>
        <location evidence="1">Nucleus</location>
        <location evidence="1">PML body</location>
    </subcellularLocation>
    <subcellularLocation>
        <location evidence="2">Nucleus</location>
        <location evidence="2">Nucleolus</location>
    </subcellularLocation>
</comment>
<dbReference type="GO" id="GO:0045087">
    <property type="term" value="P:innate immune response"/>
    <property type="evidence" value="ECO:0007669"/>
    <property type="project" value="UniProtKB-KW"/>
</dbReference>
<feature type="domain" description="N4BP1 UBA-like" evidence="16">
    <location>
        <begin position="343"/>
        <end position="383"/>
    </location>
</feature>
<evidence type="ECO:0000256" key="9">
    <source>
        <dbReference type="ARBA" id="ARBA00038274"/>
    </source>
</evidence>
<dbReference type="InterPro" id="IPR051101">
    <property type="entry name" value="ZC3H12/N4BP1_RNase_Reg"/>
</dbReference>
<gene>
    <name evidence="18" type="ORF">GDO54_002360</name>
</gene>
<dbReference type="Pfam" id="PF11977">
    <property type="entry name" value="RNase_Zc3h12a"/>
    <property type="match status" value="1"/>
</dbReference>
<keyword evidence="7" id="KW-0694">RNA-binding</keyword>
<keyword evidence="5" id="KW-0378">Hydrolase</keyword>
<feature type="domain" description="N4BP1 C-terminal UBA" evidence="17">
    <location>
        <begin position="776"/>
        <end position="824"/>
    </location>
</feature>
<evidence type="ECO:0000313" key="19">
    <source>
        <dbReference type="Proteomes" id="UP001181693"/>
    </source>
</evidence>
<evidence type="ECO:0000256" key="12">
    <source>
        <dbReference type="SAM" id="MobiDB-lite"/>
    </source>
</evidence>
<dbReference type="GO" id="GO:0031397">
    <property type="term" value="P:negative regulation of protein ubiquitination"/>
    <property type="evidence" value="ECO:0007669"/>
    <property type="project" value="TreeGrafter"/>
</dbReference>
<name>A0AAV2ZHE5_PYXAD</name>
<dbReference type="GO" id="GO:0032435">
    <property type="term" value="P:negative regulation of proteasomal ubiquitin-dependent protein catabolic process"/>
    <property type="evidence" value="ECO:0007669"/>
    <property type="project" value="TreeGrafter"/>
</dbReference>
<evidence type="ECO:0000256" key="5">
    <source>
        <dbReference type="ARBA" id="ARBA00022801"/>
    </source>
</evidence>
<evidence type="ECO:0000256" key="4">
    <source>
        <dbReference type="ARBA" id="ARBA00022722"/>
    </source>
</evidence>
<dbReference type="Pfam" id="PF23050">
    <property type="entry name" value="KH_N4BP1_1st"/>
    <property type="match status" value="1"/>
</dbReference>
<accession>A0AAV2ZHE5</accession>
<reference evidence="18" key="1">
    <citation type="thesis" date="2020" institute="ProQuest LLC" country="789 East Eisenhower Parkway, Ann Arbor, MI, USA">
        <title>Comparative Genomics and Chromosome Evolution.</title>
        <authorList>
            <person name="Mudd A.B."/>
        </authorList>
    </citation>
    <scope>NUCLEOTIDE SEQUENCE</scope>
    <source>
        <strain evidence="18">1538</strain>
        <tissue evidence="18">Blood</tissue>
    </source>
</reference>
<dbReference type="InterPro" id="IPR056630">
    <property type="entry name" value="KH_N4BP1_2nd"/>
</dbReference>
<evidence type="ECO:0000259" key="13">
    <source>
        <dbReference type="Pfam" id="PF11977"/>
    </source>
</evidence>
<keyword evidence="3" id="KW-0399">Innate immunity</keyword>
<keyword evidence="4" id="KW-0540">Nuclease</keyword>
<evidence type="ECO:0000256" key="11">
    <source>
        <dbReference type="ARBA" id="ARBA00054635"/>
    </source>
</evidence>
<dbReference type="Pfam" id="PF23052">
    <property type="entry name" value="KH_N4BP1_2nd"/>
    <property type="match status" value="1"/>
</dbReference>
<feature type="domain" description="RNase NYN" evidence="13">
    <location>
        <begin position="559"/>
        <end position="711"/>
    </location>
</feature>
<dbReference type="InterPro" id="IPR056578">
    <property type="entry name" value="UBA_N4BP1_C"/>
</dbReference>
<evidence type="ECO:0000256" key="3">
    <source>
        <dbReference type="ARBA" id="ARBA00022588"/>
    </source>
</evidence>
<comment type="function">
    <text evidence="11">Potent suppressor of cytokine production that acts as a regulator of innate immune signaling and inflammation. Acts as a key negative regulator of select cytokine and chemokine responses elicited by TRIF-independent Toll-like receptors (TLRs), thereby limiting inflammatory cytokine responses to minor insults. Has ribonuclease activity.</text>
</comment>
<dbReference type="EMBL" id="DYDO01000010">
    <property type="protein sequence ID" value="DBA16829.1"/>
    <property type="molecule type" value="Genomic_DNA"/>
</dbReference>
<comment type="caution">
    <text evidence="18">The sequence shown here is derived from an EMBL/GenBank/DDBJ whole genome shotgun (WGS) entry which is preliminary data.</text>
</comment>
<dbReference type="CDD" id="cd18728">
    <property type="entry name" value="PIN_N4BP1-like"/>
    <property type="match status" value="1"/>
</dbReference>
<evidence type="ECO:0000256" key="8">
    <source>
        <dbReference type="ARBA" id="ARBA00023242"/>
    </source>
</evidence>
<evidence type="ECO:0000256" key="7">
    <source>
        <dbReference type="ARBA" id="ARBA00022884"/>
    </source>
</evidence>
<feature type="region of interest" description="Disordered" evidence="12">
    <location>
        <begin position="467"/>
        <end position="512"/>
    </location>
</feature>
<evidence type="ECO:0000259" key="17">
    <source>
        <dbReference type="Pfam" id="PF23054"/>
    </source>
</evidence>
<feature type="compositionally biased region" description="Polar residues" evidence="12">
    <location>
        <begin position="391"/>
        <end position="406"/>
    </location>
</feature>
<dbReference type="InterPro" id="IPR056631">
    <property type="entry name" value="UBA_N4BP1"/>
</dbReference>